<gene>
    <name evidence="1" type="ORF">GZA08_03085</name>
</gene>
<evidence type="ECO:0000313" key="1">
    <source>
        <dbReference type="EMBL" id="NDU99954.1"/>
    </source>
</evidence>
<proteinExistence type="predicted"/>
<dbReference type="EMBL" id="JAAGAB010000001">
    <property type="protein sequence ID" value="NDU99954.1"/>
    <property type="molecule type" value="Genomic_DNA"/>
</dbReference>
<organism evidence="1 2">
    <name type="scientific">Pseudoroseicyclus tamaricis</name>
    <dbReference type="NCBI Taxonomy" id="2705421"/>
    <lineage>
        <taxon>Bacteria</taxon>
        <taxon>Pseudomonadati</taxon>
        <taxon>Pseudomonadota</taxon>
        <taxon>Alphaproteobacteria</taxon>
        <taxon>Rhodobacterales</taxon>
        <taxon>Paracoccaceae</taxon>
        <taxon>Pseudoroseicyclus</taxon>
    </lineage>
</organism>
<dbReference type="InterPro" id="IPR007833">
    <property type="entry name" value="Capsule_polysaccharide_synth"/>
</dbReference>
<dbReference type="Pfam" id="PF05159">
    <property type="entry name" value="Capsule_synth"/>
    <property type="match status" value="1"/>
</dbReference>
<comment type="caution">
    <text evidence="1">The sequence shown here is derived from an EMBL/GenBank/DDBJ whole genome shotgun (WGS) entry which is preliminary data.</text>
</comment>
<dbReference type="Proteomes" id="UP000474757">
    <property type="component" value="Unassembled WGS sequence"/>
</dbReference>
<accession>A0A6B2JPR8</accession>
<evidence type="ECO:0000313" key="2">
    <source>
        <dbReference type="Proteomes" id="UP000474757"/>
    </source>
</evidence>
<dbReference type="GO" id="GO:0000271">
    <property type="term" value="P:polysaccharide biosynthetic process"/>
    <property type="evidence" value="ECO:0007669"/>
    <property type="project" value="InterPro"/>
</dbReference>
<dbReference type="RefSeq" id="WP_163889856.1">
    <property type="nucleotide sequence ID" value="NZ_JAAFYS010000001.1"/>
</dbReference>
<reference evidence="1 2" key="1">
    <citation type="submission" date="2020-02" db="EMBL/GenBank/DDBJ databases">
        <title>Pseudoroseicyclus tamarix, sp. nov., isolated from offshore sediment of a Tamarix chinensis forest.</title>
        <authorList>
            <person name="Gai Y."/>
        </authorList>
    </citation>
    <scope>NUCLEOTIDE SEQUENCE [LARGE SCALE GENOMIC DNA]</scope>
    <source>
        <strain evidence="1 2">CLL3-39</strain>
    </source>
</reference>
<keyword evidence="2" id="KW-1185">Reference proteome</keyword>
<sequence length="374" mass="40394">MAGAYRFVILDPRKEKRAWLAALLEPLGSCRWLAPAPMSPRAWPETEARVEAALAAAIRQPKGAGRAAKRQLLRWQYNGARALFARDPEAVAVCWNGTNGTRRAFCDGARDAGARVLQAELAPLPGRLTLDHRGINAGNSLPRDIAFYRRWLSDSGREPEAWRAVGAAIRQRAPAAPPAAGEAARPMTEPFLFVPLQVPGDSQLRIYGGAFRTVEAFVSTLARAATSLPPGWHLRLKEHPSGPAGVAEILRRFHKAPVVLDNATDTFAQVAASRGVVTVNSSVGLEAMWFDKPVAACGETFWALEGVATPAPDEAALRGLFSAPERLTFEPAARAAFLGYIDAVYYPRRPTAETPPGPEDLAKVRAQIDAARSV</sequence>
<protein>
    <submittedName>
        <fullName evidence="1">Capsular biosynthesis protein</fullName>
    </submittedName>
</protein>
<dbReference type="GO" id="GO:0015774">
    <property type="term" value="P:polysaccharide transport"/>
    <property type="evidence" value="ECO:0007669"/>
    <property type="project" value="InterPro"/>
</dbReference>
<dbReference type="AlphaFoldDB" id="A0A6B2JPR8"/>
<name>A0A6B2JPR8_9RHOB</name>